<accession>A0A5B7D1A5</accession>
<protein>
    <submittedName>
        <fullName evidence="1">Uncharacterized protein</fullName>
    </submittedName>
</protein>
<keyword evidence="2" id="KW-1185">Reference proteome</keyword>
<dbReference type="Proteomes" id="UP000324222">
    <property type="component" value="Unassembled WGS sequence"/>
</dbReference>
<evidence type="ECO:0000313" key="2">
    <source>
        <dbReference type="Proteomes" id="UP000324222"/>
    </source>
</evidence>
<organism evidence="1 2">
    <name type="scientific">Portunus trituberculatus</name>
    <name type="common">Swimming crab</name>
    <name type="synonym">Neptunus trituberculatus</name>
    <dbReference type="NCBI Taxonomy" id="210409"/>
    <lineage>
        <taxon>Eukaryota</taxon>
        <taxon>Metazoa</taxon>
        <taxon>Ecdysozoa</taxon>
        <taxon>Arthropoda</taxon>
        <taxon>Crustacea</taxon>
        <taxon>Multicrustacea</taxon>
        <taxon>Malacostraca</taxon>
        <taxon>Eumalacostraca</taxon>
        <taxon>Eucarida</taxon>
        <taxon>Decapoda</taxon>
        <taxon>Pleocyemata</taxon>
        <taxon>Brachyura</taxon>
        <taxon>Eubrachyura</taxon>
        <taxon>Portunoidea</taxon>
        <taxon>Portunidae</taxon>
        <taxon>Portuninae</taxon>
        <taxon>Portunus</taxon>
    </lineage>
</organism>
<dbReference type="AlphaFoldDB" id="A0A5B7D1A5"/>
<dbReference type="EMBL" id="VSRR010000428">
    <property type="protein sequence ID" value="MPC15440.1"/>
    <property type="molecule type" value="Genomic_DNA"/>
</dbReference>
<comment type="caution">
    <text evidence="1">The sequence shown here is derived from an EMBL/GenBank/DDBJ whole genome shotgun (WGS) entry which is preliminary data.</text>
</comment>
<proteinExistence type="predicted"/>
<reference evidence="1 2" key="1">
    <citation type="submission" date="2019-05" db="EMBL/GenBank/DDBJ databases">
        <title>Another draft genome of Portunus trituberculatus and its Hox gene families provides insights of decapod evolution.</title>
        <authorList>
            <person name="Jeong J.-H."/>
            <person name="Song I."/>
            <person name="Kim S."/>
            <person name="Choi T."/>
            <person name="Kim D."/>
            <person name="Ryu S."/>
            <person name="Kim W."/>
        </authorList>
    </citation>
    <scope>NUCLEOTIDE SEQUENCE [LARGE SCALE GENOMIC DNA]</scope>
    <source>
        <tissue evidence="1">Muscle</tissue>
    </source>
</reference>
<gene>
    <name evidence="1" type="ORF">E2C01_008232</name>
</gene>
<sequence>MHRLGMSASPHCLWCPTQPDTPEHLLLLYCPHHHSCHHSQCVALLHSLTALQPHTPNLTSQAAPSIPSWPSKTLNLTRTFLHKSTTFIATNLKL</sequence>
<evidence type="ECO:0000313" key="1">
    <source>
        <dbReference type="EMBL" id="MPC15440.1"/>
    </source>
</evidence>
<name>A0A5B7D1A5_PORTR</name>